<dbReference type="GO" id="GO:0005737">
    <property type="term" value="C:cytoplasm"/>
    <property type="evidence" value="ECO:0007669"/>
    <property type="project" value="TreeGrafter"/>
</dbReference>
<gene>
    <name evidence="6" type="ORF">CDV28_11518</name>
</gene>
<evidence type="ECO:0000256" key="4">
    <source>
        <dbReference type="ARBA" id="ARBA00022723"/>
    </source>
</evidence>
<sequence>MTNVQKLLDILEEIAPAALATSWDNVGLLVGSPRSRVSSVLLALDPTVSLIAQAQERAAELIITHHPALFQPLKCLRTDQPIGSFLDAALRAGINVIGCHTNLDAALGGVSDALAQALGLTNTIPLIADKKQPTCGLGRIGWLPTPLPPEAFLTQLQAAISLPWLLEAGPRSIAVAKVAVCGGSCSDLAEAALAAGADVFITAEIKHHVARWAEEAGLWLLDGGHFATENPAMHILQQQLTERIRLADLNVQIHCAQQESPLKLVAQEFCKE</sequence>
<dbReference type="AlphaFoldDB" id="A0A521G1I2"/>
<feature type="binding site" evidence="5">
    <location>
        <position position="225"/>
    </location>
    <ligand>
        <name>a divalent metal cation</name>
        <dbReference type="ChEBI" id="CHEBI:60240"/>
        <label>1</label>
    </ligand>
</feature>
<feature type="binding site" evidence="5">
    <location>
        <position position="104"/>
    </location>
    <ligand>
        <name>a divalent metal cation</name>
        <dbReference type="ChEBI" id="CHEBI:60240"/>
        <label>1</label>
    </ligand>
</feature>
<dbReference type="Pfam" id="PF01784">
    <property type="entry name" value="DUF34_NIF3"/>
    <property type="match status" value="1"/>
</dbReference>
<name>A0A521G1I2_9BACT</name>
<dbReference type="GO" id="GO:0046872">
    <property type="term" value="F:metal ion binding"/>
    <property type="evidence" value="ECO:0007669"/>
    <property type="project" value="UniProtKB-KW"/>
</dbReference>
<evidence type="ECO:0000256" key="5">
    <source>
        <dbReference type="PIRSR" id="PIRSR602678-1"/>
    </source>
</evidence>
<dbReference type="PANTHER" id="PTHR13799:SF14">
    <property type="entry name" value="GTP CYCLOHYDROLASE 1 TYPE 2 HOMOLOG"/>
    <property type="match status" value="1"/>
</dbReference>
<organism evidence="6 7">
    <name type="scientific">Candidatus Electronema aureum</name>
    <dbReference type="NCBI Taxonomy" id="2005002"/>
    <lineage>
        <taxon>Bacteria</taxon>
        <taxon>Pseudomonadati</taxon>
        <taxon>Thermodesulfobacteriota</taxon>
        <taxon>Desulfobulbia</taxon>
        <taxon>Desulfobulbales</taxon>
        <taxon>Desulfobulbaceae</taxon>
        <taxon>Candidatus Electronema</taxon>
    </lineage>
</organism>
<dbReference type="EMBL" id="NQJD01000015">
    <property type="protein sequence ID" value="TAA74884.1"/>
    <property type="molecule type" value="Genomic_DNA"/>
</dbReference>
<accession>A0A521G1I2</accession>
<dbReference type="InterPro" id="IPR036069">
    <property type="entry name" value="DUF34/NIF3_sf"/>
</dbReference>
<dbReference type="SUPFAM" id="SSF102705">
    <property type="entry name" value="NIF3 (NGG1p interacting factor 3)-like"/>
    <property type="match status" value="1"/>
</dbReference>
<comment type="subunit">
    <text evidence="2">Homohexamer.</text>
</comment>
<comment type="caution">
    <text evidence="6">The sequence shown here is derived from an EMBL/GenBank/DDBJ whole genome shotgun (WGS) entry which is preliminary data.</text>
</comment>
<feature type="binding site" evidence="5">
    <location>
        <position position="229"/>
    </location>
    <ligand>
        <name>a divalent metal cation</name>
        <dbReference type="ChEBI" id="CHEBI:60240"/>
        <label>1</label>
    </ligand>
</feature>
<dbReference type="NCBIfam" id="TIGR00486">
    <property type="entry name" value="YbgI_SA1388"/>
    <property type="match status" value="1"/>
</dbReference>
<keyword evidence="7" id="KW-1185">Reference proteome</keyword>
<comment type="similarity">
    <text evidence="1">Belongs to the GTP cyclohydrolase I type 2/NIF3 family.</text>
</comment>
<evidence type="ECO:0000313" key="6">
    <source>
        <dbReference type="EMBL" id="TAA74884.1"/>
    </source>
</evidence>
<evidence type="ECO:0000256" key="1">
    <source>
        <dbReference type="ARBA" id="ARBA00006964"/>
    </source>
</evidence>
<dbReference type="Gene3D" id="3.40.1390.30">
    <property type="entry name" value="NIF3 (NGG1p interacting factor 3)-like"/>
    <property type="match status" value="2"/>
</dbReference>
<proteinExistence type="inferred from homology"/>
<feature type="binding site" evidence="5">
    <location>
        <position position="65"/>
    </location>
    <ligand>
        <name>a divalent metal cation</name>
        <dbReference type="ChEBI" id="CHEBI:60240"/>
        <label>1</label>
    </ligand>
</feature>
<protein>
    <recommendedName>
        <fullName evidence="3">GTP cyclohydrolase 1 type 2 homolog</fullName>
    </recommendedName>
</protein>
<dbReference type="Proteomes" id="UP000316238">
    <property type="component" value="Unassembled WGS sequence"/>
</dbReference>
<dbReference type="PANTHER" id="PTHR13799">
    <property type="entry name" value="NGG1 INTERACTING FACTOR 3"/>
    <property type="match status" value="1"/>
</dbReference>
<evidence type="ECO:0000256" key="3">
    <source>
        <dbReference type="ARBA" id="ARBA00022112"/>
    </source>
</evidence>
<dbReference type="InterPro" id="IPR002678">
    <property type="entry name" value="DUF34/NIF3"/>
</dbReference>
<dbReference type="FunFam" id="3.40.1390.30:FF:000001">
    <property type="entry name" value="GTP cyclohydrolase 1 type 2"/>
    <property type="match status" value="1"/>
</dbReference>
<keyword evidence="4 5" id="KW-0479">Metal-binding</keyword>
<evidence type="ECO:0000256" key="2">
    <source>
        <dbReference type="ARBA" id="ARBA00011643"/>
    </source>
</evidence>
<reference evidence="6" key="1">
    <citation type="submission" date="2017-07" db="EMBL/GenBank/DDBJ databases">
        <title>The cable genome - Insights into the physiology and evolution of filamentous bacteria capable of sulfide oxidation via long distance electron transfer.</title>
        <authorList>
            <person name="Thorup C."/>
            <person name="Bjerg J.T."/>
            <person name="Schreiber L."/>
            <person name="Nielsen L.P."/>
            <person name="Kjeldsen K.U."/>
            <person name="Boesen T."/>
            <person name="Boggild A."/>
            <person name="Meysman F."/>
            <person name="Geelhoed J."/>
            <person name="Schramm A."/>
        </authorList>
    </citation>
    <scope>NUCLEOTIDE SEQUENCE [LARGE SCALE GENOMIC DNA]</scope>
    <source>
        <strain evidence="6">GS</strain>
    </source>
</reference>
<feature type="binding site" evidence="5">
    <location>
        <position position="66"/>
    </location>
    <ligand>
        <name>a divalent metal cation</name>
        <dbReference type="ChEBI" id="CHEBI:60240"/>
        <label>1</label>
    </ligand>
</feature>
<evidence type="ECO:0000313" key="7">
    <source>
        <dbReference type="Proteomes" id="UP000316238"/>
    </source>
</evidence>